<dbReference type="EMBL" id="JAZGQO010000001">
    <property type="protein sequence ID" value="KAK6195899.1"/>
    <property type="molecule type" value="Genomic_DNA"/>
</dbReference>
<name>A0AAN8QHU6_PATCE</name>
<keyword evidence="2" id="KW-1185">Reference proteome</keyword>
<evidence type="ECO:0000313" key="1">
    <source>
        <dbReference type="EMBL" id="KAK6195899.1"/>
    </source>
</evidence>
<organism evidence="1 2">
    <name type="scientific">Patella caerulea</name>
    <name type="common">Rayed Mediterranean limpet</name>
    <dbReference type="NCBI Taxonomy" id="87958"/>
    <lineage>
        <taxon>Eukaryota</taxon>
        <taxon>Metazoa</taxon>
        <taxon>Spiralia</taxon>
        <taxon>Lophotrochozoa</taxon>
        <taxon>Mollusca</taxon>
        <taxon>Gastropoda</taxon>
        <taxon>Patellogastropoda</taxon>
        <taxon>Patelloidea</taxon>
        <taxon>Patellidae</taxon>
        <taxon>Patella</taxon>
    </lineage>
</organism>
<evidence type="ECO:0000313" key="2">
    <source>
        <dbReference type="Proteomes" id="UP001347796"/>
    </source>
</evidence>
<protein>
    <submittedName>
        <fullName evidence="1">Uncharacterized protein</fullName>
    </submittedName>
</protein>
<comment type="caution">
    <text evidence="1">The sequence shown here is derived from an EMBL/GenBank/DDBJ whole genome shotgun (WGS) entry which is preliminary data.</text>
</comment>
<sequence length="77" mass="9004">MPSHCATGSPPPIIVKFVHYRDLEAVLQKRNLLGKGQQVLQDLPQVMKQERHKLAGIAYDIRKHEHLRQEYEITEYI</sequence>
<gene>
    <name evidence="1" type="ORF">SNE40_001231</name>
</gene>
<proteinExistence type="predicted"/>
<accession>A0AAN8QHU6</accession>
<dbReference type="Proteomes" id="UP001347796">
    <property type="component" value="Unassembled WGS sequence"/>
</dbReference>
<reference evidence="1 2" key="1">
    <citation type="submission" date="2024-01" db="EMBL/GenBank/DDBJ databases">
        <title>The genome of the rayed Mediterranean limpet Patella caerulea (Linnaeus, 1758).</title>
        <authorList>
            <person name="Anh-Thu Weber A."/>
            <person name="Halstead-Nussloch G."/>
        </authorList>
    </citation>
    <scope>NUCLEOTIDE SEQUENCE [LARGE SCALE GENOMIC DNA]</scope>
    <source>
        <strain evidence="1">AATW-2023a</strain>
        <tissue evidence="1">Whole specimen</tissue>
    </source>
</reference>
<dbReference type="AlphaFoldDB" id="A0AAN8QHU6"/>